<keyword evidence="2" id="KW-0732">Signal</keyword>
<feature type="signal peptide" evidence="2">
    <location>
        <begin position="1"/>
        <end position="22"/>
    </location>
</feature>
<dbReference type="AlphaFoldDB" id="A0A8T2V5Q1"/>
<evidence type="ECO:0008006" key="5">
    <source>
        <dbReference type="Google" id="ProtNLM"/>
    </source>
</evidence>
<keyword evidence="4" id="KW-1185">Reference proteome</keyword>
<dbReference type="Proteomes" id="UP000825935">
    <property type="component" value="Chromosome 3"/>
</dbReference>
<proteinExistence type="predicted"/>
<feature type="region of interest" description="Disordered" evidence="1">
    <location>
        <begin position="70"/>
        <end position="106"/>
    </location>
</feature>
<accession>A0A8T2V5Q1</accession>
<dbReference type="EMBL" id="CM035408">
    <property type="protein sequence ID" value="KAH7442530.1"/>
    <property type="molecule type" value="Genomic_DNA"/>
</dbReference>
<evidence type="ECO:0000313" key="4">
    <source>
        <dbReference type="Proteomes" id="UP000825935"/>
    </source>
</evidence>
<evidence type="ECO:0000313" key="3">
    <source>
        <dbReference type="EMBL" id="KAH7442530.1"/>
    </source>
</evidence>
<gene>
    <name evidence="3" type="ORF">KP509_03G092700</name>
</gene>
<reference evidence="3" key="1">
    <citation type="submission" date="2021-08" db="EMBL/GenBank/DDBJ databases">
        <title>WGS assembly of Ceratopteris richardii.</title>
        <authorList>
            <person name="Marchant D.B."/>
            <person name="Chen G."/>
            <person name="Jenkins J."/>
            <person name="Shu S."/>
            <person name="Leebens-Mack J."/>
            <person name="Grimwood J."/>
            <person name="Schmutz J."/>
            <person name="Soltis P."/>
            <person name="Soltis D."/>
            <person name="Chen Z.-H."/>
        </authorList>
    </citation>
    <scope>NUCLEOTIDE SEQUENCE</scope>
    <source>
        <strain evidence="3">Whitten #5841</strain>
        <tissue evidence="3">Leaf</tissue>
    </source>
</reference>
<evidence type="ECO:0000256" key="1">
    <source>
        <dbReference type="SAM" id="MobiDB-lite"/>
    </source>
</evidence>
<organism evidence="3 4">
    <name type="scientific">Ceratopteris richardii</name>
    <name type="common">Triangle waterfern</name>
    <dbReference type="NCBI Taxonomy" id="49495"/>
    <lineage>
        <taxon>Eukaryota</taxon>
        <taxon>Viridiplantae</taxon>
        <taxon>Streptophyta</taxon>
        <taxon>Embryophyta</taxon>
        <taxon>Tracheophyta</taxon>
        <taxon>Polypodiopsida</taxon>
        <taxon>Polypodiidae</taxon>
        <taxon>Polypodiales</taxon>
        <taxon>Pteridineae</taxon>
        <taxon>Pteridaceae</taxon>
        <taxon>Parkerioideae</taxon>
        <taxon>Ceratopteris</taxon>
    </lineage>
</organism>
<protein>
    <recommendedName>
        <fullName evidence="5">Secreted protein</fullName>
    </recommendedName>
</protein>
<comment type="caution">
    <text evidence="3">The sequence shown here is derived from an EMBL/GenBank/DDBJ whole genome shotgun (WGS) entry which is preliminary data.</text>
</comment>
<sequence>MGLYTFIFSGLLLLLIWSAVQCTCATFDASLRFKAIIPNAPTYVFGPGGSRRSDSYSQVAIRSLRSLNIDDYGRKQAPPRLREPSHGPVVFSHHRKRGKLPPSGSR</sequence>
<evidence type="ECO:0000256" key="2">
    <source>
        <dbReference type="SAM" id="SignalP"/>
    </source>
</evidence>
<dbReference type="OrthoDB" id="10327536at2759"/>
<feature type="chain" id="PRO_5035863878" description="Secreted protein" evidence="2">
    <location>
        <begin position="23"/>
        <end position="106"/>
    </location>
</feature>
<name>A0A8T2V5Q1_CERRI</name>